<gene>
    <name evidence="3" type="ORF">O0235_14315</name>
</gene>
<dbReference type="InterPro" id="IPR045857">
    <property type="entry name" value="O16G_dom_2"/>
</dbReference>
<proteinExistence type="inferred from homology"/>
<dbReference type="Proteomes" id="UP001212803">
    <property type="component" value="Chromosome"/>
</dbReference>
<dbReference type="Gene3D" id="3.20.20.80">
    <property type="entry name" value="Glycosidases"/>
    <property type="match status" value="1"/>
</dbReference>
<feature type="domain" description="Glycosyl hydrolase family 13 catalytic" evidence="2">
    <location>
        <begin position="17"/>
        <end position="408"/>
    </location>
</feature>
<reference evidence="3 4" key="1">
    <citation type="journal article" date="2023" name="ISME J.">
        <title>Thermophilic Dehalococcoidia with unusual traits shed light on an unexpected past.</title>
        <authorList>
            <person name="Palmer M."/>
            <person name="Covington J.K."/>
            <person name="Zhou E.M."/>
            <person name="Thomas S.C."/>
            <person name="Habib N."/>
            <person name="Seymour C.O."/>
            <person name="Lai D."/>
            <person name="Johnston J."/>
            <person name="Hashimi A."/>
            <person name="Jiao J.Y."/>
            <person name="Muok A.R."/>
            <person name="Liu L."/>
            <person name="Xian W.D."/>
            <person name="Zhi X.Y."/>
            <person name="Li M.M."/>
            <person name="Silva L.P."/>
            <person name="Bowen B.P."/>
            <person name="Louie K."/>
            <person name="Briegel A."/>
            <person name="Pett-Ridge J."/>
            <person name="Weber P.K."/>
            <person name="Tocheva E.I."/>
            <person name="Woyke T."/>
            <person name="Northen T.R."/>
            <person name="Mayali X."/>
            <person name="Li W.J."/>
            <person name="Hedlund B.P."/>
        </authorList>
    </citation>
    <scope>NUCLEOTIDE SEQUENCE [LARGE SCALE GENOMIC DNA]</scope>
    <source>
        <strain evidence="3 4">YIM 72310</strain>
    </source>
</reference>
<dbReference type="GO" id="GO:0016787">
    <property type="term" value="F:hydrolase activity"/>
    <property type="evidence" value="ECO:0007669"/>
    <property type="project" value="UniProtKB-KW"/>
</dbReference>
<dbReference type="RefSeq" id="WP_270056450.1">
    <property type="nucleotide sequence ID" value="NZ_CP115149.1"/>
</dbReference>
<organism evidence="3 4">
    <name type="scientific">Tepidiforma flava</name>
    <dbReference type="NCBI Taxonomy" id="3004094"/>
    <lineage>
        <taxon>Bacteria</taxon>
        <taxon>Bacillati</taxon>
        <taxon>Chloroflexota</taxon>
        <taxon>Tepidiformia</taxon>
        <taxon>Tepidiformales</taxon>
        <taxon>Tepidiformaceae</taxon>
        <taxon>Tepidiforma</taxon>
    </lineage>
</organism>
<accession>A0ABY7M693</accession>
<sequence>MAAPPPGDWWREAVCYQVYPRSFQDSNGDGIGDLEGIIRRLDYLNDGTPRSLGVDAIWLSPTFPSPMADFGYDVSDYCGVHPDFGTLETMDRLIAECHRRGIRVLLDWVPNHTSDRHPWFLASRSSRSNPKRDWYIWRDPKPDGSPPNNWRSVFGGPAWTFDEATGQYYLHSFLKEQPDLNWRNPEVEAAMLDTLRFWFERGIDGFRIDVIGRILKHPDLPDNPPNPDWRPGDRERFSQLWVHNHNYPDVFAAVQRIRRVFDEYPGRVAVGEVFGTPEEIARFYGTQEAPGLHLAFNFHFIHEQGHVITPWEAPVLRRIIANAEATVPPFSQPCFALNNHDRSRFVTRHNHDGRGRDRARAAALLLLGLRNTPFIYYGEEIGMADVDIPPERQQDPARFHSIGRDPERTPMQWDATPGRGFTTGEPWLPFGPLSPNVAEQDGDPDSLLSLYRRAIWLRKELPALRHGSLADLAGDGRVVTWARRTPDDPAVAVAINTSTDAAAAVLPFEAGRVALCTDRSREGAQVSGGAVELPPLGAAWVVAGL</sequence>
<keyword evidence="4" id="KW-1185">Reference proteome</keyword>
<evidence type="ECO:0000256" key="1">
    <source>
        <dbReference type="ARBA" id="ARBA00008061"/>
    </source>
</evidence>
<evidence type="ECO:0000313" key="4">
    <source>
        <dbReference type="Proteomes" id="UP001212803"/>
    </source>
</evidence>
<protein>
    <submittedName>
        <fullName evidence="3">Alpha-amylase family glycosyl hydrolase</fullName>
    </submittedName>
</protein>
<dbReference type="Gene3D" id="3.90.400.10">
    <property type="entry name" value="Oligo-1,6-glucosidase, Domain 2"/>
    <property type="match status" value="1"/>
</dbReference>
<dbReference type="InterPro" id="IPR006047">
    <property type="entry name" value="GH13_cat_dom"/>
</dbReference>
<dbReference type="Pfam" id="PF00128">
    <property type="entry name" value="Alpha-amylase"/>
    <property type="match status" value="1"/>
</dbReference>
<dbReference type="EMBL" id="CP115149">
    <property type="protein sequence ID" value="WBL35925.1"/>
    <property type="molecule type" value="Genomic_DNA"/>
</dbReference>
<dbReference type="PANTHER" id="PTHR10357">
    <property type="entry name" value="ALPHA-AMYLASE FAMILY MEMBER"/>
    <property type="match status" value="1"/>
</dbReference>
<dbReference type="PANTHER" id="PTHR10357:SF179">
    <property type="entry name" value="NEUTRAL AND BASIC AMINO ACID TRANSPORT PROTEIN RBAT"/>
    <property type="match status" value="1"/>
</dbReference>
<evidence type="ECO:0000259" key="2">
    <source>
        <dbReference type="SMART" id="SM00642"/>
    </source>
</evidence>
<comment type="similarity">
    <text evidence="1">Belongs to the glycosyl hydrolase 13 family.</text>
</comment>
<keyword evidence="3" id="KW-0378">Hydrolase</keyword>
<name>A0ABY7M693_9CHLR</name>
<dbReference type="SMART" id="SM00642">
    <property type="entry name" value="Aamy"/>
    <property type="match status" value="1"/>
</dbReference>
<evidence type="ECO:0000313" key="3">
    <source>
        <dbReference type="EMBL" id="WBL35925.1"/>
    </source>
</evidence>
<dbReference type="InterPro" id="IPR017853">
    <property type="entry name" value="GH"/>
</dbReference>
<dbReference type="SUPFAM" id="SSF51445">
    <property type="entry name" value="(Trans)glycosidases"/>
    <property type="match status" value="1"/>
</dbReference>